<dbReference type="RefSeq" id="XP_049131289.1">
    <property type="nucleotide sequence ID" value="XM_049275332.1"/>
</dbReference>
<protein>
    <submittedName>
        <fullName evidence="7">Allantoate permease</fullName>
    </submittedName>
</protein>
<feature type="signal peptide" evidence="6">
    <location>
        <begin position="1"/>
        <end position="25"/>
    </location>
</feature>
<dbReference type="SUPFAM" id="SSF103473">
    <property type="entry name" value="MFS general substrate transporter"/>
    <property type="match status" value="1"/>
</dbReference>
<sequence>MSYGIITVFWGLFVLWWMPDSPMKAHCFSEEDKKLLVERVRSNRTGLQNRKFRKEQVWAAFQDPQG</sequence>
<dbReference type="EMBL" id="BQXU01000026">
    <property type="protein sequence ID" value="GKT48939.1"/>
    <property type="molecule type" value="Genomic_DNA"/>
</dbReference>
<keyword evidence="2" id="KW-0813">Transport</keyword>
<keyword evidence="3" id="KW-0812">Transmembrane</keyword>
<dbReference type="InterPro" id="IPR036259">
    <property type="entry name" value="MFS_trans_sf"/>
</dbReference>
<dbReference type="GO" id="GO:0033229">
    <property type="term" value="F:cysteine transmembrane transporter activity"/>
    <property type="evidence" value="ECO:0007669"/>
    <property type="project" value="TreeGrafter"/>
</dbReference>
<name>A0AA37PB27_9PEZI</name>
<dbReference type="PANTHER" id="PTHR43791:SF63">
    <property type="entry name" value="HIGH AFFINITY CYSTEINE TRANSPORTER"/>
    <property type="match status" value="1"/>
</dbReference>
<evidence type="ECO:0000256" key="1">
    <source>
        <dbReference type="ARBA" id="ARBA00004141"/>
    </source>
</evidence>
<feature type="chain" id="PRO_5041452236" evidence="6">
    <location>
        <begin position="26"/>
        <end position="66"/>
    </location>
</feature>
<evidence type="ECO:0000256" key="6">
    <source>
        <dbReference type="SAM" id="SignalP"/>
    </source>
</evidence>
<evidence type="ECO:0000256" key="2">
    <source>
        <dbReference type="ARBA" id="ARBA00022448"/>
    </source>
</evidence>
<evidence type="ECO:0000256" key="4">
    <source>
        <dbReference type="ARBA" id="ARBA00022989"/>
    </source>
</evidence>
<comment type="caution">
    <text evidence="7">The sequence shown here is derived from an EMBL/GenBank/DDBJ whole genome shotgun (WGS) entry which is preliminary data.</text>
</comment>
<evidence type="ECO:0000313" key="8">
    <source>
        <dbReference type="Proteomes" id="UP001055115"/>
    </source>
</evidence>
<evidence type="ECO:0000313" key="7">
    <source>
        <dbReference type="EMBL" id="GKT48939.1"/>
    </source>
</evidence>
<keyword evidence="4" id="KW-1133">Transmembrane helix</keyword>
<keyword evidence="8" id="KW-1185">Reference proteome</keyword>
<gene>
    <name evidence="7" type="ORF">ColSpa_09120</name>
</gene>
<organism evidence="7 8">
    <name type="scientific">Colletotrichum spaethianum</name>
    <dbReference type="NCBI Taxonomy" id="700344"/>
    <lineage>
        <taxon>Eukaryota</taxon>
        <taxon>Fungi</taxon>
        <taxon>Dikarya</taxon>
        <taxon>Ascomycota</taxon>
        <taxon>Pezizomycotina</taxon>
        <taxon>Sordariomycetes</taxon>
        <taxon>Hypocreomycetidae</taxon>
        <taxon>Glomerellales</taxon>
        <taxon>Glomerellaceae</taxon>
        <taxon>Colletotrichum</taxon>
        <taxon>Colletotrichum spaethianum species complex</taxon>
    </lineage>
</organism>
<dbReference type="AlphaFoldDB" id="A0AA37PB27"/>
<accession>A0AA37PB27</accession>
<dbReference type="PANTHER" id="PTHR43791">
    <property type="entry name" value="PERMEASE-RELATED"/>
    <property type="match status" value="1"/>
</dbReference>
<keyword evidence="6" id="KW-0732">Signal</keyword>
<proteinExistence type="predicted"/>
<dbReference type="GO" id="GO:0016020">
    <property type="term" value="C:membrane"/>
    <property type="evidence" value="ECO:0007669"/>
    <property type="project" value="UniProtKB-SubCell"/>
</dbReference>
<dbReference type="GeneID" id="73329922"/>
<keyword evidence="5" id="KW-0472">Membrane</keyword>
<dbReference type="Proteomes" id="UP001055115">
    <property type="component" value="Unassembled WGS sequence"/>
</dbReference>
<reference evidence="7 8" key="1">
    <citation type="submission" date="2022-03" db="EMBL/GenBank/DDBJ databases">
        <title>Genome data of Colletotrichum spp.</title>
        <authorList>
            <person name="Utami Y.D."/>
            <person name="Hiruma K."/>
        </authorList>
    </citation>
    <scope>NUCLEOTIDE SEQUENCE [LARGE SCALE GENOMIC DNA]</scope>
    <source>
        <strain evidence="7 8">MAFF 239500</strain>
    </source>
</reference>
<evidence type="ECO:0000256" key="5">
    <source>
        <dbReference type="ARBA" id="ARBA00023136"/>
    </source>
</evidence>
<evidence type="ECO:0000256" key="3">
    <source>
        <dbReference type="ARBA" id="ARBA00022692"/>
    </source>
</evidence>
<comment type="subcellular location">
    <subcellularLocation>
        <location evidence="1">Membrane</location>
        <topology evidence="1">Multi-pass membrane protein</topology>
    </subcellularLocation>
</comment>